<evidence type="ECO:0000313" key="4">
    <source>
        <dbReference type="Proteomes" id="UP000075885"/>
    </source>
</evidence>
<protein>
    <recommendedName>
        <fullName evidence="2">Glucose-methanol-choline oxidoreductase C-terminal domain-containing protein</fullName>
    </recommendedName>
</protein>
<dbReference type="Pfam" id="PF05199">
    <property type="entry name" value="GMC_oxred_C"/>
    <property type="match status" value="1"/>
</dbReference>
<organism evidence="3 4">
    <name type="scientific">Anopheles epiroticus</name>
    <dbReference type="NCBI Taxonomy" id="199890"/>
    <lineage>
        <taxon>Eukaryota</taxon>
        <taxon>Metazoa</taxon>
        <taxon>Ecdysozoa</taxon>
        <taxon>Arthropoda</taxon>
        <taxon>Hexapoda</taxon>
        <taxon>Insecta</taxon>
        <taxon>Pterygota</taxon>
        <taxon>Neoptera</taxon>
        <taxon>Endopterygota</taxon>
        <taxon>Diptera</taxon>
        <taxon>Nematocera</taxon>
        <taxon>Culicoidea</taxon>
        <taxon>Culicidae</taxon>
        <taxon>Anophelinae</taxon>
        <taxon>Anopheles</taxon>
    </lineage>
</organism>
<name>A0A182P798_9DIPT</name>
<dbReference type="InterPro" id="IPR007867">
    <property type="entry name" value="GMC_OxRtase_C"/>
</dbReference>
<dbReference type="GO" id="GO:0016614">
    <property type="term" value="F:oxidoreductase activity, acting on CH-OH group of donors"/>
    <property type="evidence" value="ECO:0007669"/>
    <property type="project" value="InterPro"/>
</dbReference>
<dbReference type="VEuPathDB" id="VectorBase:AEPI002800"/>
<dbReference type="PANTHER" id="PTHR11552:SF158">
    <property type="entry name" value="GH23626P-RELATED"/>
    <property type="match status" value="1"/>
</dbReference>
<dbReference type="STRING" id="199890.A0A182P798"/>
<dbReference type="GO" id="GO:0050660">
    <property type="term" value="F:flavin adenine dinucleotide binding"/>
    <property type="evidence" value="ECO:0007669"/>
    <property type="project" value="InterPro"/>
</dbReference>
<dbReference type="InterPro" id="IPR012132">
    <property type="entry name" value="GMC_OxRdtase"/>
</dbReference>
<evidence type="ECO:0000259" key="2">
    <source>
        <dbReference type="Pfam" id="PF05199"/>
    </source>
</evidence>
<dbReference type="Gene3D" id="3.30.560.10">
    <property type="entry name" value="Glucose Oxidase, domain 3"/>
    <property type="match status" value="1"/>
</dbReference>
<reference evidence="4" key="1">
    <citation type="submission" date="2013-03" db="EMBL/GenBank/DDBJ databases">
        <title>The Genome Sequence of Anopheles epiroticus epiroticus2.</title>
        <authorList>
            <consortium name="The Broad Institute Genomics Platform"/>
            <person name="Neafsey D.E."/>
            <person name="Howell P."/>
            <person name="Walker B."/>
            <person name="Young S.K."/>
            <person name="Zeng Q."/>
            <person name="Gargeya S."/>
            <person name="Fitzgerald M."/>
            <person name="Haas B."/>
            <person name="Abouelleil A."/>
            <person name="Allen A.W."/>
            <person name="Alvarado L."/>
            <person name="Arachchi H.M."/>
            <person name="Berlin A.M."/>
            <person name="Chapman S.B."/>
            <person name="Gainer-Dewar J."/>
            <person name="Goldberg J."/>
            <person name="Griggs A."/>
            <person name="Gujja S."/>
            <person name="Hansen M."/>
            <person name="Howarth C."/>
            <person name="Imamovic A."/>
            <person name="Ireland A."/>
            <person name="Larimer J."/>
            <person name="McCowan C."/>
            <person name="Murphy C."/>
            <person name="Pearson M."/>
            <person name="Poon T.W."/>
            <person name="Priest M."/>
            <person name="Roberts A."/>
            <person name="Saif S."/>
            <person name="Shea T."/>
            <person name="Sisk P."/>
            <person name="Sykes S."/>
            <person name="Wortman J."/>
            <person name="Nusbaum C."/>
            <person name="Birren B."/>
        </authorList>
    </citation>
    <scope>NUCLEOTIDE SEQUENCE [LARGE SCALE GENOMIC DNA]</scope>
    <source>
        <strain evidence="4">Epiroticus2</strain>
    </source>
</reference>
<dbReference type="Proteomes" id="UP000075885">
    <property type="component" value="Unassembled WGS sequence"/>
</dbReference>
<feature type="domain" description="Glucose-methanol-choline oxidoreductase C-terminal" evidence="2">
    <location>
        <begin position="105"/>
        <end position="185"/>
    </location>
</feature>
<dbReference type="AlphaFoldDB" id="A0A182P798"/>
<dbReference type="SUPFAM" id="SSF54373">
    <property type="entry name" value="FAD-linked reductases, C-terminal domain"/>
    <property type="match status" value="1"/>
</dbReference>
<dbReference type="EnsemblMetazoa" id="AEPI002800-RA">
    <property type="protein sequence ID" value="AEPI002800-PA"/>
    <property type="gene ID" value="AEPI002800"/>
</dbReference>
<proteinExistence type="inferred from homology"/>
<dbReference type="Gene3D" id="3.50.50.60">
    <property type="entry name" value="FAD/NAD(P)-binding domain"/>
    <property type="match status" value="1"/>
</dbReference>
<evidence type="ECO:0000313" key="3">
    <source>
        <dbReference type="EnsemblMetazoa" id="AEPI002800-PA"/>
    </source>
</evidence>
<keyword evidence="4" id="KW-1185">Reference proteome</keyword>
<accession>A0A182P798</accession>
<dbReference type="InterPro" id="IPR036188">
    <property type="entry name" value="FAD/NAD-bd_sf"/>
</dbReference>
<comment type="similarity">
    <text evidence="1">Belongs to the GMC oxidoreductase family.</text>
</comment>
<sequence length="235" mass="26578">MHPTSLPPGTVGALPQQTPPAYLYPIRNRTNLHVIRNAHVTKILLNPQSNNSRAAASDGWPDLKLLLIGGTHAADRVYESNFNYKPETFNALFGDIERRGLEGYTQGQIRLASADPFQYPIIQTNYLQDPYDLEISVRGIRKTIELSKTKALGSYGARLLDIPIPGCEKHQFDSDDYWKCFTRYLLLIGGTHAADRVYESNFNYKPETFNALFGDIERHGLEGYTVFPLIYGWPN</sequence>
<evidence type="ECO:0000256" key="1">
    <source>
        <dbReference type="ARBA" id="ARBA00010790"/>
    </source>
</evidence>
<dbReference type="PANTHER" id="PTHR11552">
    <property type="entry name" value="GLUCOSE-METHANOL-CHOLINE GMC OXIDOREDUCTASE"/>
    <property type="match status" value="1"/>
</dbReference>
<reference evidence="3" key="2">
    <citation type="submission" date="2020-05" db="UniProtKB">
        <authorList>
            <consortium name="EnsemblMetazoa"/>
        </authorList>
    </citation>
    <scope>IDENTIFICATION</scope>
    <source>
        <strain evidence="3">Epiroticus2</strain>
    </source>
</reference>